<evidence type="ECO:0000256" key="5">
    <source>
        <dbReference type="ARBA" id="ARBA00022989"/>
    </source>
</evidence>
<keyword evidence="3 7" id="KW-0812">Transmembrane</keyword>
<feature type="transmembrane region" description="Helical" evidence="7">
    <location>
        <begin position="75"/>
        <end position="95"/>
    </location>
</feature>
<evidence type="ECO:0000313" key="8">
    <source>
        <dbReference type="EMBL" id="KXG43931.1"/>
    </source>
</evidence>
<keyword evidence="9" id="KW-1185">Reference proteome</keyword>
<comment type="subcellular location">
    <subcellularLocation>
        <location evidence="1">Cell membrane</location>
        <topology evidence="1">Multi-pass membrane protein</topology>
    </subcellularLocation>
</comment>
<feature type="transmembrane region" description="Helical" evidence="7">
    <location>
        <begin position="166"/>
        <end position="183"/>
    </location>
</feature>
<keyword evidence="5 7" id="KW-1133">Transmembrane helix</keyword>
<reference evidence="8 9" key="1">
    <citation type="submission" date="2016-02" db="EMBL/GenBank/DDBJ databases">
        <title>Draft Genome for Tepidibacillus decaturensis nov. sp. Strain Z9, an Anaerobic, Moderately Thermophilic and Heterotrophic Bacterium from Deep Subsurface of the Illinois Basin, USA.</title>
        <authorList>
            <person name="Dong Y."/>
            <person name="Chang J.Y."/>
            <person name="Sanford R."/>
            <person name="Fouke B.W."/>
        </authorList>
    </citation>
    <scope>NUCLEOTIDE SEQUENCE [LARGE SCALE GENOMIC DNA]</scope>
    <source>
        <strain evidence="8 9">Z9</strain>
    </source>
</reference>
<evidence type="ECO:0000256" key="1">
    <source>
        <dbReference type="ARBA" id="ARBA00004651"/>
    </source>
</evidence>
<dbReference type="InterPro" id="IPR013437">
    <property type="entry name" value="FtsW"/>
</dbReference>
<dbReference type="PANTHER" id="PTHR30474">
    <property type="entry name" value="CELL CYCLE PROTEIN"/>
    <property type="match status" value="1"/>
</dbReference>
<evidence type="ECO:0000256" key="6">
    <source>
        <dbReference type="ARBA" id="ARBA00023136"/>
    </source>
</evidence>
<dbReference type="GO" id="GO:0009252">
    <property type="term" value="P:peptidoglycan biosynthetic process"/>
    <property type="evidence" value="ECO:0007669"/>
    <property type="project" value="InterPro"/>
</dbReference>
<dbReference type="STRING" id="1413211.U473_07865"/>
<evidence type="ECO:0000256" key="7">
    <source>
        <dbReference type="SAM" id="Phobius"/>
    </source>
</evidence>
<feature type="transmembrane region" description="Helical" evidence="7">
    <location>
        <begin position="12"/>
        <end position="37"/>
    </location>
</feature>
<feature type="transmembrane region" description="Helical" evidence="7">
    <location>
        <begin position="306"/>
        <end position="327"/>
    </location>
</feature>
<dbReference type="GO" id="GO:0051301">
    <property type="term" value="P:cell division"/>
    <property type="evidence" value="ECO:0007669"/>
    <property type="project" value="InterPro"/>
</dbReference>
<dbReference type="NCBIfam" id="TIGR02614">
    <property type="entry name" value="ftsW"/>
    <property type="match status" value="1"/>
</dbReference>
<evidence type="ECO:0000256" key="4">
    <source>
        <dbReference type="ARBA" id="ARBA00022960"/>
    </source>
</evidence>
<dbReference type="RefSeq" id="WP_068725052.1">
    <property type="nucleotide sequence ID" value="NZ_LSKU01000001.1"/>
</dbReference>
<evidence type="ECO:0000313" key="9">
    <source>
        <dbReference type="Proteomes" id="UP000070352"/>
    </source>
</evidence>
<dbReference type="OrthoDB" id="9768187at2"/>
<dbReference type="GO" id="GO:0015648">
    <property type="term" value="F:lipid-linked peptidoglycan transporter activity"/>
    <property type="evidence" value="ECO:0007669"/>
    <property type="project" value="TreeGrafter"/>
</dbReference>
<evidence type="ECO:0000256" key="2">
    <source>
        <dbReference type="ARBA" id="ARBA00022475"/>
    </source>
</evidence>
<accession>A0A135L4P4</accession>
<feature type="transmembrane region" description="Helical" evidence="7">
    <location>
        <begin position="107"/>
        <end position="131"/>
    </location>
</feature>
<evidence type="ECO:0000256" key="3">
    <source>
        <dbReference type="ARBA" id="ARBA00022692"/>
    </source>
</evidence>
<dbReference type="EMBL" id="LSKU01000001">
    <property type="protein sequence ID" value="KXG43931.1"/>
    <property type="molecule type" value="Genomic_DNA"/>
</dbReference>
<dbReference type="Proteomes" id="UP000070352">
    <property type="component" value="Unassembled WGS sequence"/>
</dbReference>
<organism evidence="8 9">
    <name type="scientific">Tepidibacillus decaturensis</name>
    <dbReference type="NCBI Taxonomy" id="1413211"/>
    <lineage>
        <taxon>Bacteria</taxon>
        <taxon>Bacillati</taxon>
        <taxon>Bacillota</taxon>
        <taxon>Bacilli</taxon>
        <taxon>Bacillales</taxon>
        <taxon>Bacillaceae</taxon>
        <taxon>Tepidibacillus</taxon>
    </lineage>
</organism>
<proteinExistence type="predicted"/>
<keyword evidence="6 7" id="KW-0472">Membrane</keyword>
<dbReference type="GO" id="GO:0032153">
    <property type="term" value="C:cell division site"/>
    <property type="evidence" value="ECO:0007669"/>
    <property type="project" value="TreeGrafter"/>
</dbReference>
<dbReference type="GO" id="GO:0005886">
    <property type="term" value="C:plasma membrane"/>
    <property type="evidence" value="ECO:0007669"/>
    <property type="project" value="UniProtKB-SubCell"/>
</dbReference>
<feature type="transmembrane region" description="Helical" evidence="7">
    <location>
        <begin position="339"/>
        <end position="360"/>
    </location>
</feature>
<feature type="transmembrane region" description="Helical" evidence="7">
    <location>
        <begin position="143"/>
        <end position="160"/>
    </location>
</feature>
<dbReference type="Pfam" id="PF01098">
    <property type="entry name" value="FTSW_RODA_SPOVE"/>
    <property type="match status" value="1"/>
</dbReference>
<protein>
    <submittedName>
        <fullName evidence="8">Rod shape-determining protein RodA</fullName>
    </submittedName>
</protein>
<keyword evidence="4" id="KW-0133">Cell shape</keyword>
<dbReference type="PANTHER" id="PTHR30474:SF13">
    <property type="entry name" value="STAGE V SPORULATION PROTEIN E"/>
    <property type="match status" value="1"/>
</dbReference>
<keyword evidence="2" id="KW-1003">Cell membrane</keyword>
<feature type="transmembrane region" description="Helical" evidence="7">
    <location>
        <begin position="188"/>
        <end position="211"/>
    </location>
</feature>
<comment type="caution">
    <text evidence="8">The sequence shown here is derived from an EMBL/GenBank/DDBJ whole genome shotgun (WGS) entry which is preliminary data.</text>
</comment>
<dbReference type="GO" id="GO:0008360">
    <property type="term" value="P:regulation of cell shape"/>
    <property type="evidence" value="ECO:0007669"/>
    <property type="project" value="UniProtKB-KW"/>
</dbReference>
<sequence length="368" mass="40148">MKPSRGTPDFLLLFMTLVLVGFGIVMIFSASYTISYWEMGNRWFFTQRQMIWGAIGLFGMLVTMNIPFVFYKNKFFLILMASFFLLLLVFVPGLGQERNGARSWIGIGSFTIQPAEFAKLGLIIYLAGLISKKGEKMSSFKQGLLPALLITGLFFILIAVQPDYGTAMILLATAGIVMIVGGASLKQILYLSVPAIAILTIFILSASYRFARFTAFLDPWSDPWDTSYQLIQSLLALGNGGIVGTGFGKGIQKYFYLPYPQSDFIFSVMGEELGFIGVTIFILAFLLLLWRILIISLRSKDAFGTLLGVGVVSLLAIQAFINIGGVTGTIPITGVPLPFISAGGSSLIMVMTAIGVVLSLSRENNKSS</sequence>
<dbReference type="AlphaFoldDB" id="A0A135L4P4"/>
<name>A0A135L4P4_9BACI</name>
<dbReference type="InterPro" id="IPR001182">
    <property type="entry name" value="FtsW/RodA"/>
</dbReference>
<gene>
    <name evidence="8" type="ORF">U473_07865</name>
</gene>
<feature type="transmembrane region" description="Helical" evidence="7">
    <location>
        <begin position="273"/>
        <end position="294"/>
    </location>
</feature>
<feature type="transmembrane region" description="Helical" evidence="7">
    <location>
        <begin position="49"/>
        <end position="68"/>
    </location>
</feature>